<dbReference type="PANTHER" id="PTHR48094">
    <property type="entry name" value="PROTEIN/NUCLEIC ACID DEGLYCASE DJ-1-RELATED"/>
    <property type="match status" value="1"/>
</dbReference>
<dbReference type="Gene3D" id="3.40.50.880">
    <property type="match status" value="1"/>
</dbReference>
<evidence type="ECO:0000256" key="1">
    <source>
        <dbReference type="ARBA" id="ARBA00013134"/>
    </source>
</evidence>
<feature type="domain" description="DJ-1/PfpI" evidence="3">
    <location>
        <begin position="1"/>
        <end position="158"/>
    </location>
</feature>
<evidence type="ECO:0000256" key="2">
    <source>
        <dbReference type="ARBA" id="ARBA00048082"/>
    </source>
</evidence>
<protein>
    <recommendedName>
        <fullName evidence="1">D-lactate dehydratase</fullName>
        <ecNumber evidence="1">4.2.1.130</ecNumber>
    </recommendedName>
</protein>
<name>A0A9W8H251_9FUNG</name>
<dbReference type="OrthoDB" id="543156at2759"/>
<dbReference type="PANTHER" id="PTHR48094:SF12">
    <property type="entry name" value="PARKINSON DISEASE PROTEIN 7 HOMOLOG"/>
    <property type="match status" value="1"/>
</dbReference>
<dbReference type="Pfam" id="PF01965">
    <property type="entry name" value="DJ-1_PfpI"/>
    <property type="match status" value="1"/>
</dbReference>
<dbReference type="Proteomes" id="UP001140217">
    <property type="component" value="Unassembled WGS sequence"/>
</dbReference>
<dbReference type="GO" id="GO:0005634">
    <property type="term" value="C:nucleus"/>
    <property type="evidence" value="ECO:0007669"/>
    <property type="project" value="TreeGrafter"/>
</dbReference>
<evidence type="ECO:0000313" key="5">
    <source>
        <dbReference type="Proteomes" id="UP001140217"/>
    </source>
</evidence>
<dbReference type="InterPro" id="IPR002818">
    <property type="entry name" value="DJ-1/PfpI"/>
</dbReference>
<accession>A0A9W8H251</accession>
<organism evidence="4 5">
    <name type="scientific">Coemansia javaensis</name>
    <dbReference type="NCBI Taxonomy" id="2761396"/>
    <lineage>
        <taxon>Eukaryota</taxon>
        <taxon>Fungi</taxon>
        <taxon>Fungi incertae sedis</taxon>
        <taxon>Zoopagomycota</taxon>
        <taxon>Kickxellomycotina</taxon>
        <taxon>Kickxellomycetes</taxon>
        <taxon>Kickxellales</taxon>
        <taxon>Kickxellaceae</taxon>
        <taxon>Coemansia</taxon>
    </lineage>
</organism>
<dbReference type="GO" id="GO:1903189">
    <property type="term" value="P:glyoxal metabolic process"/>
    <property type="evidence" value="ECO:0007669"/>
    <property type="project" value="TreeGrafter"/>
</dbReference>
<evidence type="ECO:0000259" key="3">
    <source>
        <dbReference type="Pfam" id="PF01965"/>
    </source>
</evidence>
<evidence type="ECO:0000313" key="4">
    <source>
        <dbReference type="EMBL" id="KAJ2776231.1"/>
    </source>
</evidence>
<dbReference type="GO" id="GO:0006979">
    <property type="term" value="P:response to oxidative stress"/>
    <property type="evidence" value="ECO:0007669"/>
    <property type="project" value="TreeGrafter"/>
</dbReference>
<dbReference type="EC" id="4.2.1.130" evidence="1"/>
<dbReference type="CDD" id="cd03135">
    <property type="entry name" value="GATase1_DJ-1"/>
    <property type="match status" value="1"/>
</dbReference>
<dbReference type="AlphaFoldDB" id="A0A9W8H251"/>
<dbReference type="SUPFAM" id="SSF52317">
    <property type="entry name" value="Class I glutamine amidotransferase-like"/>
    <property type="match status" value="1"/>
</dbReference>
<dbReference type="InterPro" id="IPR006287">
    <property type="entry name" value="DJ-1"/>
</dbReference>
<keyword evidence="5" id="KW-1185">Reference proteome</keyword>
<dbReference type="InterPro" id="IPR050325">
    <property type="entry name" value="Prot/Nucl_acid_deglycase"/>
</dbReference>
<comment type="caution">
    <text evidence="4">The sequence shown here is derived from an EMBL/GenBank/DDBJ whole genome shotgun (WGS) entry which is preliminary data.</text>
</comment>
<dbReference type="GO" id="GO:0005739">
    <property type="term" value="C:mitochondrion"/>
    <property type="evidence" value="ECO:0007669"/>
    <property type="project" value="TreeGrafter"/>
</dbReference>
<comment type="catalytic activity">
    <reaction evidence="2">
        <text>methylglyoxal + H2O = (R)-lactate + H(+)</text>
        <dbReference type="Rhea" id="RHEA:27754"/>
        <dbReference type="ChEBI" id="CHEBI:15377"/>
        <dbReference type="ChEBI" id="CHEBI:15378"/>
        <dbReference type="ChEBI" id="CHEBI:16004"/>
        <dbReference type="ChEBI" id="CHEBI:17158"/>
        <dbReference type="EC" id="4.2.1.130"/>
    </reaction>
</comment>
<gene>
    <name evidence="4" type="ORF">H4R18_005782</name>
</gene>
<reference evidence="4" key="1">
    <citation type="submission" date="2022-07" db="EMBL/GenBank/DDBJ databases">
        <title>Phylogenomic reconstructions and comparative analyses of Kickxellomycotina fungi.</title>
        <authorList>
            <person name="Reynolds N.K."/>
            <person name="Stajich J.E."/>
            <person name="Barry K."/>
            <person name="Grigoriev I.V."/>
            <person name="Crous P."/>
            <person name="Smith M.E."/>
        </authorList>
    </citation>
    <scope>NUCLEOTIDE SEQUENCE</scope>
    <source>
        <strain evidence="4">NBRC 105414</strain>
    </source>
</reference>
<dbReference type="EMBL" id="JANBUL010000382">
    <property type="protein sequence ID" value="KAJ2776231.1"/>
    <property type="molecule type" value="Genomic_DNA"/>
</dbReference>
<proteinExistence type="predicted"/>
<dbReference type="GO" id="GO:0019172">
    <property type="term" value="F:glyoxalase III activity"/>
    <property type="evidence" value="ECO:0007669"/>
    <property type="project" value="UniProtKB-EC"/>
</dbReference>
<dbReference type="InterPro" id="IPR029062">
    <property type="entry name" value="Class_I_gatase-like"/>
</dbReference>
<dbReference type="NCBIfam" id="TIGR01383">
    <property type="entry name" value="not_thiJ"/>
    <property type="match status" value="1"/>
</dbReference>
<sequence length="180" mass="18904">MEVVIAADVLRRAGIQVVVLAVGVASGTVICSRGTKIVPDAYLGDDTVRIGTFDAVVVPGGMPGTDVMVLNPQVRSILAEFHAQRKIVGAICAGVLAIKAAGIQAKAPHPLRITSHPSVRPQLERDFVYEEDRVVVDCNLVTSRGPGTSFEFALTLVAALVGEAKAREVAAPMILAHSPF</sequence>